<feature type="region of interest" description="Disordered" evidence="6">
    <location>
        <begin position="1"/>
        <end position="56"/>
    </location>
</feature>
<evidence type="ECO:0000313" key="9">
    <source>
        <dbReference type="Proteomes" id="UP001209540"/>
    </source>
</evidence>
<name>A0AAD5K296_9FUNG</name>
<dbReference type="GO" id="GO:0042910">
    <property type="term" value="F:xenobiotic transmembrane transporter activity"/>
    <property type="evidence" value="ECO:0007669"/>
    <property type="project" value="InterPro"/>
</dbReference>
<feature type="transmembrane region" description="Helical" evidence="7">
    <location>
        <begin position="416"/>
        <end position="434"/>
    </location>
</feature>
<keyword evidence="5 7" id="KW-0472">Membrane</keyword>
<feature type="transmembrane region" description="Helical" evidence="7">
    <location>
        <begin position="446"/>
        <end position="468"/>
    </location>
</feature>
<evidence type="ECO:0000313" key="8">
    <source>
        <dbReference type="EMBL" id="KAI9251754.1"/>
    </source>
</evidence>
<accession>A0AAD5K296</accession>
<comment type="caution">
    <text evidence="8">The sequence shown here is derived from an EMBL/GenBank/DDBJ whole genome shotgun (WGS) entry which is preliminary data.</text>
</comment>
<dbReference type="GO" id="GO:0015297">
    <property type="term" value="F:antiporter activity"/>
    <property type="evidence" value="ECO:0007669"/>
    <property type="project" value="InterPro"/>
</dbReference>
<feature type="compositionally biased region" description="Basic and acidic residues" evidence="6">
    <location>
        <begin position="11"/>
        <end position="25"/>
    </location>
</feature>
<evidence type="ECO:0000256" key="7">
    <source>
        <dbReference type="SAM" id="Phobius"/>
    </source>
</evidence>
<evidence type="ECO:0000256" key="2">
    <source>
        <dbReference type="ARBA" id="ARBA00010199"/>
    </source>
</evidence>
<dbReference type="GO" id="GO:1990961">
    <property type="term" value="P:xenobiotic detoxification by transmembrane export across the plasma membrane"/>
    <property type="evidence" value="ECO:0007669"/>
    <property type="project" value="InterPro"/>
</dbReference>
<dbReference type="Proteomes" id="UP001209540">
    <property type="component" value="Unassembled WGS sequence"/>
</dbReference>
<evidence type="ECO:0000256" key="4">
    <source>
        <dbReference type="ARBA" id="ARBA00022989"/>
    </source>
</evidence>
<feature type="transmembrane region" description="Helical" evidence="7">
    <location>
        <begin position="374"/>
        <end position="396"/>
    </location>
</feature>
<dbReference type="EMBL" id="JAIXMP010000029">
    <property type="protein sequence ID" value="KAI9251754.1"/>
    <property type="molecule type" value="Genomic_DNA"/>
</dbReference>
<proteinExistence type="inferred from homology"/>
<protein>
    <submittedName>
        <fullName evidence="8">Mate-domain-containing protein</fullName>
    </submittedName>
</protein>
<feature type="transmembrane region" description="Helical" evidence="7">
    <location>
        <begin position="249"/>
        <end position="272"/>
    </location>
</feature>
<dbReference type="GO" id="GO:0016020">
    <property type="term" value="C:membrane"/>
    <property type="evidence" value="ECO:0007669"/>
    <property type="project" value="UniProtKB-SubCell"/>
</dbReference>
<reference evidence="8" key="2">
    <citation type="submission" date="2023-02" db="EMBL/GenBank/DDBJ databases">
        <authorList>
            <consortium name="DOE Joint Genome Institute"/>
            <person name="Mondo S.J."/>
            <person name="Chang Y."/>
            <person name="Wang Y."/>
            <person name="Ahrendt S."/>
            <person name="Andreopoulos W."/>
            <person name="Barry K."/>
            <person name="Beard J."/>
            <person name="Benny G.L."/>
            <person name="Blankenship S."/>
            <person name="Bonito G."/>
            <person name="Cuomo C."/>
            <person name="Desiro A."/>
            <person name="Gervers K.A."/>
            <person name="Hundley H."/>
            <person name="Kuo A."/>
            <person name="LaButti K."/>
            <person name="Lang B.F."/>
            <person name="Lipzen A."/>
            <person name="O'Donnell K."/>
            <person name="Pangilinan J."/>
            <person name="Reynolds N."/>
            <person name="Sandor L."/>
            <person name="Smith M.W."/>
            <person name="Tsang A."/>
            <person name="Grigoriev I.V."/>
            <person name="Stajich J.E."/>
            <person name="Spatafora J.W."/>
        </authorList>
    </citation>
    <scope>NUCLEOTIDE SEQUENCE</scope>
    <source>
        <strain evidence="8">RSA 2281</strain>
    </source>
</reference>
<dbReference type="NCBIfam" id="TIGR00797">
    <property type="entry name" value="matE"/>
    <property type="match status" value="1"/>
</dbReference>
<reference evidence="8" key="1">
    <citation type="journal article" date="2022" name="IScience">
        <title>Evolution of zygomycete secretomes and the origins of terrestrial fungal ecologies.</title>
        <authorList>
            <person name="Chang Y."/>
            <person name="Wang Y."/>
            <person name="Mondo S."/>
            <person name="Ahrendt S."/>
            <person name="Andreopoulos W."/>
            <person name="Barry K."/>
            <person name="Beard J."/>
            <person name="Benny G.L."/>
            <person name="Blankenship S."/>
            <person name="Bonito G."/>
            <person name="Cuomo C."/>
            <person name="Desiro A."/>
            <person name="Gervers K.A."/>
            <person name="Hundley H."/>
            <person name="Kuo A."/>
            <person name="LaButti K."/>
            <person name="Lang B.F."/>
            <person name="Lipzen A."/>
            <person name="O'Donnell K."/>
            <person name="Pangilinan J."/>
            <person name="Reynolds N."/>
            <person name="Sandor L."/>
            <person name="Smith M.E."/>
            <person name="Tsang A."/>
            <person name="Grigoriev I.V."/>
            <person name="Stajich J.E."/>
            <person name="Spatafora J.W."/>
        </authorList>
    </citation>
    <scope>NUCLEOTIDE SEQUENCE</scope>
    <source>
        <strain evidence="8">RSA 2281</strain>
    </source>
</reference>
<keyword evidence="3 7" id="KW-0812">Transmembrane</keyword>
<dbReference type="InterPro" id="IPR045069">
    <property type="entry name" value="MATE_euk"/>
</dbReference>
<feature type="compositionally biased region" description="Low complexity" evidence="6">
    <location>
        <begin position="39"/>
        <end position="52"/>
    </location>
</feature>
<evidence type="ECO:0000256" key="1">
    <source>
        <dbReference type="ARBA" id="ARBA00004141"/>
    </source>
</evidence>
<dbReference type="PANTHER" id="PTHR11206">
    <property type="entry name" value="MULTIDRUG RESISTANCE PROTEIN"/>
    <property type="match status" value="1"/>
</dbReference>
<evidence type="ECO:0000256" key="5">
    <source>
        <dbReference type="ARBA" id="ARBA00023136"/>
    </source>
</evidence>
<evidence type="ECO:0000256" key="3">
    <source>
        <dbReference type="ARBA" id="ARBA00022692"/>
    </source>
</evidence>
<feature type="transmembrane region" description="Helical" evidence="7">
    <location>
        <begin position="224"/>
        <end position="243"/>
    </location>
</feature>
<comment type="subcellular location">
    <subcellularLocation>
        <location evidence="1">Membrane</location>
        <topology evidence="1">Multi-pass membrane protein</topology>
    </subcellularLocation>
</comment>
<gene>
    <name evidence="8" type="ORF">BDA99DRAFT_521107</name>
</gene>
<dbReference type="CDD" id="cd13132">
    <property type="entry name" value="MATE_eukaryotic"/>
    <property type="match status" value="1"/>
</dbReference>
<feature type="transmembrane region" description="Helical" evidence="7">
    <location>
        <begin position="474"/>
        <end position="498"/>
    </location>
</feature>
<keyword evidence="4 7" id="KW-1133">Transmembrane helix</keyword>
<dbReference type="InterPro" id="IPR002528">
    <property type="entry name" value="MATE_fam"/>
</dbReference>
<organism evidence="8 9">
    <name type="scientific">Phascolomyces articulosus</name>
    <dbReference type="NCBI Taxonomy" id="60185"/>
    <lineage>
        <taxon>Eukaryota</taxon>
        <taxon>Fungi</taxon>
        <taxon>Fungi incertae sedis</taxon>
        <taxon>Mucoromycota</taxon>
        <taxon>Mucoromycotina</taxon>
        <taxon>Mucoromycetes</taxon>
        <taxon>Mucorales</taxon>
        <taxon>Lichtheimiaceae</taxon>
        <taxon>Phascolomyces</taxon>
    </lineage>
</organism>
<keyword evidence="9" id="KW-1185">Reference proteome</keyword>
<comment type="similarity">
    <text evidence="2">Belongs to the multi antimicrobial extrusion (MATE) (TC 2.A.66.1) family.</text>
</comment>
<feature type="transmembrane region" description="Helical" evidence="7">
    <location>
        <begin position="158"/>
        <end position="175"/>
    </location>
</feature>
<feature type="transmembrane region" description="Helical" evidence="7">
    <location>
        <begin position="195"/>
        <end position="212"/>
    </location>
</feature>
<dbReference type="AlphaFoldDB" id="A0AAD5K296"/>
<dbReference type="Pfam" id="PF01554">
    <property type="entry name" value="MatE"/>
    <property type="match status" value="2"/>
</dbReference>
<sequence>MALSFPIKRNVKGDEETTITRHNQDKTNNNHTIDERTTLLSSSPSSSSSLSGSHDDEDFISQPASISHVDHAKWIIKKCIPLLMTSLLHQVTKWIVIISAGHLGSTDLSAIALAHVFENLSAKLSSFSLRSALSTLCSQAWTGAKDKSLVGVYLQRGLMIYFVICLVIFTIWANSDSIFKILKQDPDIAHSTETYLLYQFPGYVAHGCYVITSAFLQAQGIMRATVFALSFSVVFHLIVNYILVYYAGLGIIGISVALTLNYFMTIGLLALYSAKIEGYEGWGDKGWTRQCLKEWGPVLHHFLPASLGSLWSVLGEALITFSVSYLGKTELAAQAILQRSSLTFFSPGRGLRTALSNRVGNHLGLGSPNEAKRAYFVGAIMALALGIFYTVVLMAYRKSYAYLFTSDDDVAAVVSSVIPVFAVTQTVDMFKSLGTGVLQGLGRQKVIALVSFFSDFVLAIPLCYIFTFKLGGGLVGLWSGIACGNLACAIVQLSYIWIKIDWIREAKHARKRIEDQQDKLSTEVPIKRIPRSTN</sequence>
<evidence type="ECO:0000256" key="6">
    <source>
        <dbReference type="SAM" id="MobiDB-lite"/>
    </source>
</evidence>